<dbReference type="EMBL" id="CP016268">
    <property type="protein sequence ID" value="ANO50684.1"/>
    <property type="molecule type" value="Genomic_DNA"/>
</dbReference>
<name>A0A193LE72_9GAMM</name>
<dbReference type="RefSeq" id="WP_068613770.1">
    <property type="nucleotide sequence ID" value="NZ_CP016268.1"/>
</dbReference>
<dbReference type="KEGG" id="woc:BA177_05205"/>
<protein>
    <submittedName>
        <fullName evidence="1">Uncharacterized protein</fullName>
    </submittedName>
</protein>
<evidence type="ECO:0000313" key="1">
    <source>
        <dbReference type="EMBL" id="ANO50684.1"/>
    </source>
</evidence>
<dbReference type="Proteomes" id="UP000092695">
    <property type="component" value="Chromosome"/>
</dbReference>
<gene>
    <name evidence="1" type="ORF">BA177_05205</name>
</gene>
<dbReference type="OrthoDB" id="7834651at2"/>
<evidence type="ECO:0000313" key="2">
    <source>
        <dbReference type="Proteomes" id="UP000092695"/>
    </source>
</evidence>
<sequence length="275" mass="31486">MSNDEHSDLPIEKIRKELQDAAPTTRKRVFEKFVLAALGSIPWVGGFISAAASFKTEEGSLKTDDLQTRWLHEHEHKMGQLGGTLQDVAERFESLGPAIEERIQSEEYLDLVRKSFRAWDNADTNEKRRYTANLIVNAAGTRVCSDDVVRLFVDWLDHYHEAHLAVIREIFRRPGSTRLDIWRAVYGEQVREDSAEADLYKLLIRDLSTGSVIRQHRQTTPDGQFLRTRTTGRRGRGSGTMESAFEATKQYELTELGKQFVHYTMSEVVGRLESE</sequence>
<accession>A0A193LE72</accession>
<dbReference type="AlphaFoldDB" id="A0A193LE72"/>
<organism evidence="1 2">
    <name type="scientific">Woeseia oceani</name>
    <dbReference type="NCBI Taxonomy" id="1548547"/>
    <lineage>
        <taxon>Bacteria</taxon>
        <taxon>Pseudomonadati</taxon>
        <taxon>Pseudomonadota</taxon>
        <taxon>Gammaproteobacteria</taxon>
        <taxon>Woeseiales</taxon>
        <taxon>Woeseiaceae</taxon>
        <taxon>Woeseia</taxon>
    </lineage>
</organism>
<keyword evidence="2" id="KW-1185">Reference proteome</keyword>
<reference evidence="1 2" key="1">
    <citation type="submission" date="2016-06" db="EMBL/GenBank/DDBJ databases">
        <title>Complete genome sequence of a deep-branching marine Gamma Proteobacterium Woeseia oceani type strain XK5.</title>
        <authorList>
            <person name="Mu D."/>
            <person name="Du Z."/>
        </authorList>
    </citation>
    <scope>NUCLEOTIDE SEQUENCE [LARGE SCALE GENOMIC DNA]</scope>
    <source>
        <strain evidence="1 2">XK5</strain>
    </source>
</reference>
<proteinExistence type="predicted"/>